<dbReference type="Gene3D" id="3.30.40.250">
    <property type="match status" value="1"/>
</dbReference>
<dbReference type="AlphaFoldDB" id="A0A644SUR5"/>
<reference evidence="2" key="1">
    <citation type="submission" date="2019-08" db="EMBL/GenBank/DDBJ databases">
        <authorList>
            <person name="Kucharzyk K."/>
            <person name="Murdoch R.W."/>
            <person name="Higgins S."/>
            <person name="Loffler F."/>
        </authorList>
    </citation>
    <scope>NUCLEOTIDE SEQUENCE</scope>
</reference>
<comment type="caution">
    <text evidence="2">The sequence shown here is derived from an EMBL/GenBank/DDBJ whole genome shotgun (WGS) entry which is preliminary data.</text>
</comment>
<dbReference type="Gene3D" id="3.30.1330.230">
    <property type="match status" value="1"/>
</dbReference>
<dbReference type="NCBIfam" id="TIGR03266">
    <property type="entry name" value="methan_mark_1"/>
    <property type="match status" value="1"/>
</dbReference>
<dbReference type="Pfam" id="PF02624">
    <property type="entry name" value="YcaO"/>
    <property type="match status" value="1"/>
</dbReference>
<protein>
    <recommendedName>
        <fullName evidence="1">YcaO domain-containing protein</fullName>
    </recommendedName>
</protein>
<feature type="domain" description="YcaO" evidence="1">
    <location>
        <begin position="69"/>
        <end position="407"/>
    </location>
</feature>
<gene>
    <name evidence="2" type="ORF">SDC9_03542</name>
</gene>
<dbReference type="PANTHER" id="PTHR37809">
    <property type="entry name" value="RIBOSOMAL PROTEIN S12 METHYLTHIOTRANSFERASE ACCESSORY FACTOR YCAO"/>
    <property type="match status" value="1"/>
</dbReference>
<dbReference type="PROSITE" id="PS51664">
    <property type="entry name" value="YCAO"/>
    <property type="match status" value="1"/>
</dbReference>
<evidence type="ECO:0000313" key="2">
    <source>
        <dbReference type="EMBL" id="MPL58017.1"/>
    </source>
</evidence>
<dbReference type="PANTHER" id="PTHR37809:SF1">
    <property type="entry name" value="RIBOSOMAL PROTEIN S12 METHYLTHIOTRANSFERASE ACCESSORY FACTOR YCAO"/>
    <property type="match status" value="1"/>
</dbReference>
<dbReference type="InterPro" id="IPR003776">
    <property type="entry name" value="YcaO-like_dom"/>
</dbReference>
<accession>A0A644SUR5</accession>
<dbReference type="InterPro" id="IPR017667">
    <property type="entry name" value="Methan_mark_1"/>
</dbReference>
<proteinExistence type="predicted"/>
<dbReference type="Gene3D" id="3.30.160.660">
    <property type="match status" value="1"/>
</dbReference>
<organism evidence="2">
    <name type="scientific">bioreactor metagenome</name>
    <dbReference type="NCBI Taxonomy" id="1076179"/>
    <lineage>
        <taxon>unclassified sequences</taxon>
        <taxon>metagenomes</taxon>
        <taxon>ecological metagenomes</taxon>
    </lineage>
</organism>
<evidence type="ECO:0000259" key="1">
    <source>
        <dbReference type="PROSITE" id="PS51664"/>
    </source>
</evidence>
<dbReference type="EMBL" id="VSSQ01000006">
    <property type="protein sequence ID" value="MPL58017.1"/>
    <property type="molecule type" value="Genomic_DNA"/>
</dbReference>
<dbReference type="NCBIfam" id="TIGR00702">
    <property type="entry name" value="YcaO-type kinase domain"/>
    <property type="match status" value="1"/>
</dbReference>
<sequence>MFSDIQINYFSCTHRAIEPSKTIEKYEDKLKIAGITRVTEITHLDRIGIPVFSAIRPTAQDGGVSIYAGKGAKKDQAKASAMMEGFERYSAEKQDIDDENSKLATLNEMENEKFIHPEELIISREVENIDFQKEKKIEWTFARDIITEEDYYIPSNSIFHPYIPKDNNTTSAIFKGNTNGLASGNVLEEAVLHGMFEVIERDAWSIFELTKKNKNEINVDNIKNPLINELLEKFKKESIDINLMDLTADIEIPTIAATADDTLLKDPALLTLGIGTHLNPEIAVMRALTEVAQSRATQIHGTREDTSRAVLMRKAGYERMKKMNKHYFEQNNENLINLSDIKDKSTKSLKKDIQITQNELKRNNLNKILFKDLTRKEIGINVVRVVIPGTENFSIDPDRVGKRWMSI</sequence>
<name>A0A644SUR5_9ZZZZ</name>